<name>A0ABC9BJH9_9POAL</name>
<evidence type="ECO:0000256" key="1">
    <source>
        <dbReference type="SAM" id="MobiDB-lite"/>
    </source>
</evidence>
<feature type="region of interest" description="Disordered" evidence="1">
    <location>
        <begin position="134"/>
        <end position="173"/>
    </location>
</feature>
<protein>
    <submittedName>
        <fullName evidence="2">Uncharacterized protein</fullName>
    </submittedName>
</protein>
<organism evidence="2 3">
    <name type="scientific">Urochloa decumbens</name>
    <dbReference type="NCBI Taxonomy" id="240449"/>
    <lineage>
        <taxon>Eukaryota</taxon>
        <taxon>Viridiplantae</taxon>
        <taxon>Streptophyta</taxon>
        <taxon>Embryophyta</taxon>
        <taxon>Tracheophyta</taxon>
        <taxon>Spermatophyta</taxon>
        <taxon>Magnoliopsida</taxon>
        <taxon>Liliopsida</taxon>
        <taxon>Poales</taxon>
        <taxon>Poaceae</taxon>
        <taxon>PACMAD clade</taxon>
        <taxon>Panicoideae</taxon>
        <taxon>Panicodae</taxon>
        <taxon>Paniceae</taxon>
        <taxon>Melinidinae</taxon>
        <taxon>Urochloa</taxon>
    </lineage>
</organism>
<reference evidence="3" key="1">
    <citation type="submission" date="2024-06" db="EMBL/GenBank/DDBJ databases">
        <authorList>
            <person name="Ryan C."/>
        </authorList>
    </citation>
    <scope>NUCLEOTIDE SEQUENCE [LARGE SCALE GENOMIC DNA]</scope>
</reference>
<keyword evidence="3" id="KW-1185">Reference proteome</keyword>
<accession>A0ABC9BJH9</accession>
<gene>
    <name evidence="2" type="ORF">URODEC1_LOCUS66078</name>
</gene>
<dbReference type="Proteomes" id="UP001497457">
    <property type="component" value="Chromosome 26rd"/>
</dbReference>
<evidence type="ECO:0000313" key="2">
    <source>
        <dbReference type="EMBL" id="CAL5002704.1"/>
    </source>
</evidence>
<proteinExistence type="predicted"/>
<dbReference type="EMBL" id="OZ075136">
    <property type="protein sequence ID" value="CAL5002704.1"/>
    <property type="molecule type" value="Genomic_DNA"/>
</dbReference>
<sequence>MICLIAPFPFHNLKRRRLASPTTPRPEPAMAIAMRPSHLDGLICLCLALLLHLLARATTCENLLVRGCATTSLPPRGSVLPLGSDSDAPPTPQEAAAAISRLLHLDPVLCVRPHAPPSPSTSRRAETAVTRLDVGATASPRVTPPRPCGSVGHKSAASAGSIETEPPRGVTTPSKTKAALVGALLPLLAVPFLPPPVAALVALSSLATPVRAYAWSSSDCSKLTHAACDLYKYDNETGTVDRRRPDPTVSTKCEHPLRHAADAYERAAIHAQEHGRGDDPLLIYCSFHVLKWPPSILPWLNEDVTHMPIADPAAAAASGDRVCYVELTHLAYREGYYIRCPSPYSEGRVLTCTEFPEEEIAAAVWEHRRLNYRDTVWPRFLTPAPAEKHDEL</sequence>
<reference evidence="2 3" key="2">
    <citation type="submission" date="2024-10" db="EMBL/GenBank/DDBJ databases">
        <authorList>
            <person name="Ryan C."/>
        </authorList>
    </citation>
    <scope>NUCLEOTIDE SEQUENCE [LARGE SCALE GENOMIC DNA]</scope>
</reference>
<evidence type="ECO:0000313" key="3">
    <source>
        <dbReference type="Proteomes" id="UP001497457"/>
    </source>
</evidence>
<dbReference type="AlphaFoldDB" id="A0ABC9BJH9"/>